<accession>A0A376B451</accession>
<feature type="binding site" evidence="8">
    <location>
        <position position="332"/>
    </location>
    <ligand>
        <name>Zn(2+)</name>
        <dbReference type="ChEBI" id="CHEBI:29105"/>
    </ligand>
</feature>
<keyword evidence="3 7" id="KW-0479">Metal-binding</keyword>
<dbReference type="Gene3D" id="3.40.50.1010">
    <property type="entry name" value="5'-nuclease"/>
    <property type="match status" value="1"/>
</dbReference>
<dbReference type="PANTHER" id="PTHR12814">
    <property type="entry name" value="RNA-BINDING PROTEIN NOB1"/>
    <property type="match status" value="1"/>
</dbReference>
<evidence type="ECO:0000256" key="4">
    <source>
        <dbReference type="ARBA" id="ARBA00022801"/>
    </source>
</evidence>
<evidence type="ECO:0000256" key="1">
    <source>
        <dbReference type="ARBA" id="ARBA00005858"/>
    </source>
</evidence>
<feature type="compositionally biased region" description="Polar residues" evidence="9">
    <location>
        <begin position="210"/>
        <end position="219"/>
    </location>
</feature>
<gene>
    <name evidence="11" type="ORF">SCODWIG_01025</name>
</gene>
<comment type="function">
    <text evidence="7">Required for the synthesis of 40S ribosome subunits. Has a role in processing 20S pre-rRNA into the mature 18S rRNA, where it is required for cleavage at the 3' end of the mature 18S rRNA (D-site). Accompanies the 20S pre-rRNA from the nucleus to the cytoplasm.</text>
</comment>
<dbReference type="GO" id="GO:0016787">
    <property type="term" value="F:hydrolase activity"/>
    <property type="evidence" value="ECO:0007669"/>
    <property type="project" value="UniProtKB-KW"/>
</dbReference>
<dbReference type="PANTHER" id="PTHR12814:SF2">
    <property type="entry name" value="RNA-BINDING PROTEIN NOB1"/>
    <property type="match status" value="1"/>
</dbReference>
<dbReference type="GO" id="GO:0030688">
    <property type="term" value="C:preribosome, small subunit precursor"/>
    <property type="evidence" value="ECO:0007669"/>
    <property type="project" value="TreeGrafter"/>
</dbReference>
<dbReference type="PIRSF" id="PIRSF037125">
    <property type="entry name" value="D-site_20S_pre-rRNA_nuclease"/>
    <property type="match status" value="1"/>
</dbReference>
<feature type="compositionally biased region" description="Basic and acidic residues" evidence="9">
    <location>
        <begin position="140"/>
        <end position="184"/>
    </location>
</feature>
<dbReference type="EMBL" id="UFAJ01000115">
    <property type="protein sequence ID" value="SSD59264.1"/>
    <property type="molecule type" value="Genomic_DNA"/>
</dbReference>
<feature type="binding site" evidence="8">
    <location>
        <position position="354"/>
    </location>
    <ligand>
        <name>Zn(2+)</name>
        <dbReference type="ChEBI" id="CHEBI:29105"/>
    </ligand>
</feature>
<keyword evidence="2" id="KW-0540">Nuclease</keyword>
<dbReference type="Pfam" id="PF08772">
    <property type="entry name" value="Zn_ribbon_NOB1"/>
    <property type="match status" value="1"/>
</dbReference>
<protein>
    <recommendedName>
        <fullName evidence="7">20S-pre-rRNA D-site endonuclease NOB1</fullName>
    </recommendedName>
</protein>
<keyword evidence="6 7" id="KW-0539">Nucleus</keyword>
<evidence type="ECO:0000313" key="11">
    <source>
        <dbReference type="EMBL" id="SSD59264.1"/>
    </source>
</evidence>
<evidence type="ECO:0000256" key="5">
    <source>
        <dbReference type="ARBA" id="ARBA00022833"/>
    </source>
</evidence>
<dbReference type="InterPro" id="IPR017117">
    <property type="entry name" value="Nob1_euk"/>
</dbReference>
<dbReference type="VEuPathDB" id="FungiDB:SCODWIG_01025"/>
<evidence type="ECO:0000256" key="2">
    <source>
        <dbReference type="ARBA" id="ARBA00022722"/>
    </source>
</evidence>
<dbReference type="Proteomes" id="UP000262825">
    <property type="component" value="Unassembled WGS sequence"/>
</dbReference>
<dbReference type="CDD" id="cd09876">
    <property type="entry name" value="PIN_Nob1-like"/>
    <property type="match status" value="1"/>
</dbReference>
<keyword evidence="12" id="KW-1185">Reference proteome</keyword>
<keyword evidence="4" id="KW-0378">Hydrolase</keyword>
<feature type="compositionally biased region" description="Polar residues" evidence="9">
    <location>
        <begin position="228"/>
        <end position="238"/>
    </location>
</feature>
<comment type="similarity">
    <text evidence="1 7">Belongs to the NOB1 family.</text>
</comment>
<feature type="domain" description="PIN" evidence="10">
    <location>
        <begin position="18"/>
        <end position="123"/>
    </location>
</feature>
<dbReference type="SUPFAM" id="SSF144206">
    <property type="entry name" value="NOB1 zinc finger-like"/>
    <property type="match status" value="1"/>
</dbReference>
<dbReference type="FunFam" id="3.40.50.1010:FF:000020">
    <property type="entry name" value="20S-pre-rRNA D-site endonuclease NOB1"/>
    <property type="match status" value="1"/>
</dbReference>
<feature type="compositionally biased region" description="Basic residues" evidence="9">
    <location>
        <begin position="185"/>
        <end position="198"/>
    </location>
</feature>
<feature type="binding site" evidence="8">
    <location>
        <position position="335"/>
    </location>
    <ligand>
        <name>Zn(2+)</name>
        <dbReference type="ChEBI" id="CHEBI:29105"/>
    </ligand>
</feature>
<dbReference type="GO" id="GO:0004521">
    <property type="term" value="F:RNA endonuclease activity"/>
    <property type="evidence" value="ECO:0007669"/>
    <property type="project" value="UniProtKB-UniRule"/>
</dbReference>
<feature type="region of interest" description="Disordered" evidence="9">
    <location>
        <begin position="140"/>
        <end position="238"/>
    </location>
</feature>
<dbReference type="GO" id="GO:0030490">
    <property type="term" value="P:maturation of SSU-rRNA"/>
    <property type="evidence" value="ECO:0007669"/>
    <property type="project" value="TreeGrafter"/>
</dbReference>
<evidence type="ECO:0000256" key="3">
    <source>
        <dbReference type="ARBA" id="ARBA00022723"/>
    </source>
</evidence>
<dbReference type="Pfam" id="PF17146">
    <property type="entry name" value="PIN_6"/>
    <property type="match status" value="1"/>
</dbReference>
<evidence type="ECO:0000256" key="8">
    <source>
        <dbReference type="PIRSR" id="PIRSR037125-1"/>
    </source>
</evidence>
<reference evidence="12" key="1">
    <citation type="submission" date="2018-06" db="EMBL/GenBank/DDBJ databases">
        <authorList>
            <person name="Guldener U."/>
        </authorList>
    </citation>
    <scope>NUCLEOTIDE SEQUENCE [LARGE SCALE GENOMIC DNA]</scope>
    <source>
        <strain evidence="12">UTAD17</strain>
    </source>
</reference>
<dbReference type="InterPro" id="IPR002716">
    <property type="entry name" value="PIN_dom"/>
</dbReference>
<dbReference type="InterPro" id="IPR039907">
    <property type="entry name" value="NOB1"/>
</dbReference>
<dbReference type="InterPro" id="IPR036283">
    <property type="entry name" value="NOB1_Zf-like_sf"/>
</dbReference>
<feature type="binding site" evidence="8">
    <location>
        <position position="351"/>
    </location>
    <ligand>
        <name>Zn(2+)</name>
        <dbReference type="ChEBI" id="CHEBI:29105"/>
    </ligand>
</feature>
<evidence type="ECO:0000313" key="12">
    <source>
        <dbReference type="Proteomes" id="UP000262825"/>
    </source>
</evidence>
<dbReference type="GO" id="GO:0046872">
    <property type="term" value="F:metal ion binding"/>
    <property type="evidence" value="ECO:0007669"/>
    <property type="project" value="UniProtKB-UniRule"/>
</dbReference>
<evidence type="ECO:0000256" key="6">
    <source>
        <dbReference type="ARBA" id="ARBA00023242"/>
    </source>
</evidence>
<sequence length="491" mass="56054">MFNANHTTSIPDEDKKIDSLVLDATPLITQSYQHLKQYASKFYTTPTVYNEIRDANARKNLEVWDTLGVLHKRHPKESSIKYVSNFSKLTGDYQVLSANDIHIIALTYELEVELNGTDKNVRKRPGEILPIDLKRQELEEKRGKELKKEEQMKKKTQQQEEREKKQKNGDTTREEKEEEKNGEGKKKRTRRGGKKQRIKKELAAAIASNEADNNNTAQETGIKDKSLPNESNAITNSSLDFENGEYFADEDEDGDWITPLNIATQLMKDNGEDTVGGTALNNEMYDDDEEKVVALCSGDFAVQNVVLQMNLKLMNFMNGLRIKKLRNYMLRCHACFKMVPLPKSEKQVHFCPSCGGYNTVLRCAVSIDTSGKIIPHLKKNFQWSNRGNRYSLASPLSKNSVKKYGKKGYDHGNPVDVVILREDQKEYEQSIKQEEWTRKHNEKVLNDYLGSSSSGSADNIISPFVDIDGLKHHKTRIGKGRYVNRGRNSKK</sequence>
<evidence type="ECO:0000259" key="10">
    <source>
        <dbReference type="SMART" id="SM00670"/>
    </source>
</evidence>
<keyword evidence="5 7" id="KW-0862">Zinc</keyword>
<keyword evidence="11" id="KW-0255">Endonuclease</keyword>
<dbReference type="GO" id="GO:0005737">
    <property type="term" value="C:cytoplasm"/>
    <property type="evidence" value="ECO:0007669"/>
    <property type="project" value="UniProtKB-ARBA"/>
</dbReference>
<name>A0A376B451_9ASCO</name>
<comment type="subcellular location">
    <subcellularLocation>
        <location evidence="7">Nucleus</location>
        <location evidence="7">Nucleolus</location>
    </subcellularLocation>
</comment>
<dbReference type="AlphaFoldDB" id="A0A376B451"/>
<organism evidence="11 12">
    <name type="scientific">Saccharomycodes ludwigii</name>
    <dbReference type="NCBI Taxonomy" id="36035"/>
    <lineage>
        <taxon>Eukaryota</taxon>
        <taxon>Fungi</taxon>
        <taxon>Dikarya</taxon>
        <taxon>Ascomycota</taxon>
        <taxon>Saccharomycotina</taxon>
        <taxon>Saccharomycetes</taxon>
        <taxon>Saccharomycodales</taxon>
        <taxon>Saccharomycodaceae</taxon>
        <taxon>Saccharomycodes</taxon>
    </lineage>
</organism>
<proteinExistence type="inferred from homology"/>
<dbReference type="InterPro" id="IPR033411">
    <property type="entry name" value="Ribonuclease_PIN"/>
</dbReference>
<evidence type="ECO:0000256" key="9">
    <source>
        <dbReference type="SAM" id="MobiDB-lite"/>
    </source>
</evidence>
<dbReference type="GO" id="GO:0005730">
    <property type="term" value="C:nucleolus"/>
    <property type="evidence" value="ECO:0007669"/>
    <property type="project" value="UniProtKB-SubCell"/>
</dbReference>
<dbReference type="Gene3D" id="6.20.210.10">
    <property type="entry name" value="Nin one binding (NOB1), Zn-ribbon-like"/>
    <property type="match status" value="1"/>
</dbReference>
<dbReference type="InterPro" id="IPR014881">
    <property type="entry name" value="NOB1_Zn-bd"/>
</dbReference>
<dbReference type="SMART" id="SM00670">
    <property type="entry name" value="PINc"/>
    <property type="match status" value="1"/>
</dbReference>
<evidence type="ECO:0000256" key="7">
    <source>
        <dbReference type="PIRNR" id="PIRNR037125"/>
    </source>
</evidence>